<gene>
    <name evidence="3" type="ORF">Ae201684_008973</name>
</gene>
<dbReference type="AlphaFoldDB" id="A0A6G0X3C4"/>
<proteinExistence type="predicted"/>
<protein>
    <recommendedName>
        <fullName evidence="5">t-SNARE coiled-coil homology domain-containing protein</fullName>
    </recommendedName>
</protein>
<keyword evidence="2" id="KW-0812">Transmembrane</keyword>
<dbReference type="SUPFAM" id="SSF58038">
    <property type="entry name" value="SNARE fusion complex"/>
    <property type="match status" value="1"/>
</dbReference>
<keyword evidence="4" id="KW-1185">Reference proteome</keyword>
<sequence length="127" mass="14511">MRKNNNNSATASSSLTASGKRMSNYGSTYDPTAHKLMATSDKIELTKQTIAEADERAKHVLVDLEAQRAQFTDMKEMVNQTKSATTQATAYLKEIRARTIRQKVFLWSIIVALLVADIWLFYWFFLR</sequence>
<dbReference type="VEuPathDB" id="FungiDB:AeMF1_001552"/>
<evidence type="ECO:0000313" key="3">
    <source>
        <dbReference type="EMBL" id="KAF0734290.1"/>
    </source>
</evidence>
<keyword evidence="2" id="KW-0472">Membrane</keyword>
<dbReference type="EMBL" id="VJMJ01000116">
    <property type="protein sequence ID" value="KAF0734290.1"/>
    <property type="molecule type" value="Genomic_DNA"/>
</dbReference>
<evidence type="ECO:0000256" key="2">
    <source>
        <dbReference type="SAM" id="Phobius"/>
    </source>
</evidence>
<dbReference type="Proteomes" id="UP000481153">
    <property type="component" value="Unassembled WGS sequence"/>
</dbReference>
<evidence type="ECO:0008006" key="5">
    <source>
        <dbReference type="Google" id="ProtNLM"/>
    </source>
</evidence>
<name>A0A6G0X3C4_9STRA</name>
<evidence type="ECO:0000313" key="4">
    <source>
        <dbReference type="Proteomes" id="UP000481153"/>
    </source>
</evidence>
<evidence type="ECO:0000256" key="1">
    <source>
        <dbReference type="SAM" id="MobiDB-lite"/>
    </source>
</evidence>
<reference evidence="3 4" key="1">
    <citation type="submission" date="2019-07" db="EMBL/GenBank/DDBJ databases">
        <title>Genomics analysis of Aphanomyces spp. identifies a new class of oomycete effector associated with host adaptation.</title>
        <authorList>
            <person name="Gaulin E."/>
        </authorList>
    </citation>
    <scope>NUCLEOTIDE SEQUENCE [LARGE SCALE GENOMIC DNA]</scope>
    <source>
        <strain evidence="3 4">ATCC 201684</strain>
    </source>
</reference>
<feature type="compositionally biased region" description="Low complexity" evidence="1">
    <location>
        <begin position="1"/>
        <end position="18"/>
    </location>
</feature>
<comment type="caution">
    <text evidence="3">The sequence shown here is derived from an EMBL/GenBank/DDBJ whole genome shotgun (WGS) entry which is preliminary data.</text>
</comment>
<feature type="transmembrane region" description="Helical" evidence="2">
    <location>
        <begin position="104"/>
        <end position="125"/>
    </location>
</feature>
<keyword evidence="2" id="KW-1133">Transmembrane helix</keyword>
<feature type="region of interest" description="Disordered" evidence="1">
    <location>
        <begin position="1"/>
        <end position="26"/>
    </location>
</feature>
<dbReference type="Gene3D" id="1.20.5.110">
    <property type="match status" value="1"/>
</dbReference>
<organism evidence="3 4">
    <name type="scientific">Aphanomyces euteiches</name>
    <dbReference type="NCBI Taxonomy" id="100861"/>
    <lineage>
        <taxon>Eukaryota</taxon>
        <taxon>Sar</taxon>
        <taxon>Stramenopiles</taxon>
        <taxon>Oomycota</taxon>
        <taxon>Saprolegniomycetes</taxon>
        <taxon>Saprolegniales</taxon>
        <taxon>Verrucalvaceae</taxon>
        <taxon>Aphanomyces</taxon>
    </lineage>
</organism>
<accession>A0A6G0X3C4</accession>